<dbReference type="Pfam" id="PF00005">
    <property type="entry name" value="ABC_tran"/>
    <property type="match status" value="1"/>
</dbReference>
<dbReference type="PROSITE" id="PS50893">
    <property type="entry name" value="ABC_TRANSPORTER_2"/>
    <property type="match status" value="1"/>
</dbReference>
<evidence type="ECO:0000313" key="7">
    <source>
        <dbReference type="Proteomes" id="UP001287059"/>
    </source>
</evidence>
<reference evidence="6 7" key="1">
    <citation type="submission" date="2023-08" db="EMBL/GenBank/DDBJ databases">
        <title>Implementing the SeqCode for naming new Mesorhizobium species isolated from Vachellia karroo root nodules.</title>
        <authorList>
            <person name="Van Lill M."/>
        </authorList>
    </citation>
    <scope>NUCLEOTIDE SEQUENCE [LARGE SCALE GENOMIC DNA]</scope>
    <source>
        <strain evidence="6 7">VK24D</strain>
    </source>
</reference>
<dbReference type="InterPro" id="IPR003439">
    <property type="entry name" value="ABC_transporter-like_ATP-bd"/>
</dbReference>
<keyword evidence="2" id="KW-0813">Transport</keyword>
<dbReference type="InterPro" id="IPR003593">
    <property type="entry name" value="AAA+_ATPase"/>
</dbReference>
<evidence type="ECO:0000256" key="4">
    <source>
        <dbReference type="ARBA" id="ARBA00022840"/>
    </source>
</evidence>
<dbReference type="EMBL" id="JAVIIW010000005">
    <property type="protein sequence ID" value="MDX8478128.1"/>
    <property type="molecule type" value="Genomic_DNA"/>
</dbReference>
<dbReference type="SUPFAM" id="SSF52540">
    <property type="entry name" value="P-loop containing nucleoside triphosphate hydrolases"/>
    <property type="match status" value="1"/>
</dbReference>
<evidence type="ECO:0000256" key="1">
    <source>
        <dbReference type="ARBA" id="ARBA00005417"/>
    </source>
</evidence>
<dbReference type="InterPro" id="IPR050166">
    <property type="entry name" value="ABC_transporter_ATP-bind"/>
</dbReference>
<sequence>MSKLLIEGVSRTFAGVRGGNPVQALQPVDLAVAANDFITILGPSGCGKSTLLRIVAGLEAPSTGRVVLDGKAVTRPGPDRGMVFQSYTLFPWLTVAENIAFGLRERGMPERERNVIVASYVDLVGLKGFENHWPKQLSGGMQQRTAIARALANDPAILLLDEPFGALDNQTRGLMQELLLGIWERRKKTVLFVTHDIEEAIFMASRVIVMTARPGRIKSDVRVDLPHPRHYTLKTSPEFSSLKAQLTEDIRIEAMRTAQTQSAQAVAT</sequence>
<keyword evidence="7" id="KW-1185">Reference proteome</keyword>
<dbReference type="CDD" id="cd03293">
    <property type="entry name" value="ABC_NrtD_SsuB_transporters"/>
    <property type="match status" value="1"/>
</dbReference>
<dbReference type="SMART" id="SM00382">
    <property type="entry name" value="AAA"/>
    <property type="match status" value="1"/>
</dbReference>
<dbReference type="RefSeq" id="WP_320286543.1">
    <property type="nucleotide sequence ID" value="NZ_JAVIIW010000005.1"/>
</dbReference>
<dbReference type="Proteomes" id="UP001287059">
    <property type="component" value="Unassembled WGS sequence"/>
</dbReference>
<proteinExistence type="inferred from homology"/>
<protein>
    <submittedName>
        <fullName evidence="6">ABC transporter ATP-binding protein</fullName>
    </submittedName>
</protein>
<name>A0ABU4XU23_9HYPH</name>
<keyword evidence="4 6" id="KW-0067">ATP-binding</keyword>
<feature type="domain" description="ABC transporter" evidence="5">
    <location>
        <begin position="4"/>
        <end position="237"/>
    </location>
</feature>
<dbReference type="PANTHER" id="PTHR42788">
    <property type="entry name" value="TAURINE IMPORT ATP-BINDING PROTEIN-RELATED"/>
    <property type="match status" value="1"/>
</dbReference>
<evidence type="ECO:0000259" key="5">
    <source>
        <dbReference type="PROSITE" id="PS50893"/>
    </source>
</evidence>
<keyword evidence="3" id="KW-0547">Nucleotide-binding</keyword>
<comment type="similarity">
    <text evidence="1">Belongs to the ABC transporter superfamily.</text>
</comment>
<dbReference type="Gene3D" id="3.40.50.300">
    <property type="entry name" value="P-loop containing nucleotide triphosphate hydrolases"/>
    <property type="match status" value="1"/>
</dbReference>
<comment type="caution">
    <text evidence="6">The sequence shown here is derived from an EMBL/GenBank/DDBJ whole genome shotgun (WGS) entry which is preliminary data.</text>
</comment>
<dbReference type="GO" id="GO:0005524">
    <property type="term" value="F:ATP binding"/>
    <property type="evidence" value="ECO:0007669"/>
    <property type="project" value="UniProtKB-KW"/>
</dbReference>
<accession>A0ABU4XU23</accession>
<gene>
    <name evidence="6" type="ORF">RFN28_06495</name>
</gene>
<evidence type="ECO:0000313" key="6">
    <source>
        <dbReference type="EMBL" id="MDX8478128.1"/>
    </source>
</evidence>
<organism evidence="6 7">
    <name type="scientific">Mesorhizobium album</name>
    <dbReference type="NCBI Taxonomy" id="3072314"/>
    <lineage>
        <taxon>Bacteria</taxon>
        <taxon>Pseudomonadati</taxon>
        <taxon>Pseudomonadota</taxon>
        <taxon>Alphaproteobacteria</taxon>
        <taxon>Hyphomicrobiales</taxon>
        <taxon>Phyllobacteriaceae</taxon>
        <taxon>Mesorhizobium</taxon>
    </lineage>
</organism>
<dbReference type="PANTHER" id="PTHR42788:SF13">
    <property type="entry name" value="ALIPHATIC SULFONATES IMPORT ATP-BINDING PROTEIN SSUB"/>
    <property type="match status" value="1"/>
</dbReference>
<evidence type="ECO:0000256" key="3">
    <source>
        <dbReference type="ARBA" id="ARBA00022741"/>
    </source>
</evidence>
<evidence type="ECO:0000256" key="2">
    <source>
        <dbReference type="ARBA" id="ARBA00022448"/>
    </source>
</evidence>
<dbReference type="InterPro" id="IPR027417">
    <property type="entry name" value="P-loop_NTPase"/>
</dbReference>